<dbReference type="PANTHER" id="PTHR30535:SF34">
    <property type="entry name" value="MOLYBDATE-BINDING PROTEIN MOLA"/>
    <property type="match status" value="1"/>
</dbReference>
<dbReference type="OrthoDB" id="9812528at2"/>
<dbReference type="InterPro" id="IPR050902">
    <property type="entry name" value="ABC_Transporter_SBP"/>
</dbReference>
<reference evidence="3 4" key="1">
    <citation type="submission" date="2016-11" db="EMBL/GenBank/DDBJ databases">
        <title>Trade-off between light-utilization and light-protection in marine flavobacteria.</title>
        <authorList>
            <person name="Kumagai Y."/>
        </authorList>
    </citation>
    <scope>NUCLEOTIDE SEQUENCE [LARGE SCALE GENOMIC DNA]</scope>
    <source>
        <strain evidence="3 4">JCM 17109</strain>
    </source>
</reference>
<dbReference type="AlphaFoldDB" id="A0A2S9WTE4"/>
<dbReference type="PANTHER" id="PTHR30535">
    <property type="entry name" value="VITAMIN B12-BINDING PROTEIN"/>
    <property type="match status" value="1"/>
</dbReference>
<feature type="signal peptide" evidence="1">
    <location>
        <begin position="1"/>
        <end position="20"/>
    </location>
</feature>
<proteinExistence type="predicted"/>
<evidence type="ECO:0000259" key="2">
    <source>
        <dbReference type="PROSITE" id="PS50983"/>
    </source>
</evidence>
<dbReference type="SUPFAM" id="SSF53807">
    <property type="entry name" value="Helical backbone' metal receptor"/>
    <property type="match status" value="1"/>
</dbReference>
<organism evidence="3 4">
    <name type="scientific">Nonlabens agnitus</name>
    <dbReference type="NCBI Taxonomy" id="870484"/>
    <lineage>
        <taxon>Bacteria</taxon>
        <taxon>Pseudomonadati</taxon>
        <taxon>Bacteroidota</taxon>
        <taxon>Flavobacteriia</taxon>
        <taxon>Flavobacteriales</taxon>
        <taxon>Flavobacteriaceae</taxon>
        <taxon>Nonlabens</taxon>
    </lineage>
</organism>
<feature type="domain" description="Fe/B12 periplasmic-binding" evidence="2">
    <location>
        <begin position="88"/>
        <end position="359"/>
    </location>
</feature>
<dbReference type="EMBL" id="MQUC01000003">
    <property type="protein sequence ID" value="PRP66761.1"/>
    <property type="molecule type" value="Genomic_DNA"/>
</dbReference>
<evidence type="ECO:0000256" key="1">
    <source>
        <dbReference type="SAM" id="SignalP"/>
    </source>
</evidence>
<dbReference type="Pfam" id="PF01497">
    <property type="entry name" value="Peripla_BP_2"/>
    <property type="match status" value="1"/>
</dbReference>
<comment type="caution">
    <text evidence="3">The sequence shown here is derived from an EMBL/GenBank/DDBJ whole genome shotgun (WGS) entry which is preliminary data.</text>
</comment>
<protein>
    <submittedName>
        <fullName evidence="3">ABC transporter substrate-binding protein</fullName>
    </submittedName>
</protein>
<dbReference type="PROSITE" id="PS51257">
    <property type="entry name" value="PROKAR_LIPOPROTEIN"/>
    <property type="match status" value="1"/>
</dbReference>
<sequence length="372" mass="41637">MNSRFLLVILILSSIFVSCKNENPAVPATAITVTDTLEVKYAKGFDLKRIKDGYRLMINNPWPGSADTLQLDFSTDATIGDVQIPVEKLIATSTTHIPPLELLDETDKLIGFPDTDYISSPAMRERIDAGDVEDLGSNEDVNLEHTISLVPDIVIGYGIDADNPTYDRMMEAGIPVLYNGDWTEQHPLGRAEWIKVFGILFDKEEEAFAIFKKIESDYLAAKASVQDLDKPTVIAGATWKDVWYLPYGNSWQGRMINDAGANYIYKETQGSGSLAYNVETVLNDAQNADFWIAPGQYTSYKQMLADNASYELFKAFQEKQLFTFAMRKGPTGGVIYYESAAMRPDLVLKDLIEIFHGKPQENDLNFFDPLSD</sequence>
<dbReference type="InterPro" id="IPR002491">
    <property type="entry name" value="ABC_transptr_periplasmic_BD"/>
</dbReference>
<dbReference type="PROSITE" id="PS50983">
    <property type="entry name" value="FE_B12_PBP"/>
    <property type="match status" value="1"/>
</dbReference>
<feature type="chain" id="PRO_5015468274" evidence="1">
    <location>
        <begin position="21"/>
        <end position="372"/>
    </location>
</feature>
<evidence type="ECO:0000313" key="4">
    <source>
        <dbReference type="Proteomes" id="UP000239532"/>
    </source>
</evidence>
<dbReference type="Gene3D" id="3.40.50.1980">
    <property type="entry name" value="Nitrogenase molybdenum iron protein domain"/>
    <property type="match status" value="2"/>
</dbReference>
<keyword evidence="4" id="KW-1185">Reference proteome</keyword>
<accession>A0A2S9WTE4</accession>
<evidence type="ECO:0000313" key="3">
    <source>
        <dbReference type="EMBL" id="PRP66761.1"/>
    </source>
</evidence>
<keyword evidence="1" id="KW-0732">Signal</keyword>
<dbReference type="Proteomes" id="UP000239532">
    <property type="component" value="Unassembled WGS sequence"/>
</dbReference>
<gene>
    <name evidence="3" type="ORF">BST86_06430</name>
</gene>
<dbReference type="GO" id="GO:0071281">
    <property type="term" value="P:cellular response to iron ion"/>
    <property type="evidence" value="ECO:0007669"/>
    <property type="project" value="TreeGrafter"/>
</dbReference>
<name>A0A2S9WTE4_9FLAO</name>
<dbReference type="RefSeq" id="WP_105982558.1">
    <property type="nucleotide sequence ID" value="NZ_MQUC01000003.1"/>
</dbReference>